<dbReference type="EMBL" id="JBHSSL010000118">
    <property type="protein sequence ID" value="MFC6171818.1"/>
    <property type="molecule type" value="Genomic_DNA"/>
</dbReference>
<reference evidence="2" key="1">
    <citation type="journal article" date="2019" name="Int. J. Syst. Evol. Microbiol.">
        <title>The Global Catalogue of Microorganisms (GCM) 10K type strain sequencing project: providing services to taxonomists for standard genome sequencing and annotation.</title>
        <authorList>
            <consortium name="The Broad Institute Genomics Platform"/>
            <consortium name="The Broad Institute Genome Sequencing Center for Infectious Disease"/>
            <person name="Wu L."/>
            <person name="Ma J."/>
        </authorList>
    </citation>
    <scope>NUCLEOTIDE SEQUENCE [LARGE SCALE GENOMIC DNA]</scope>
    <source>
        <strain evidence="2">CCM 8904</strain>
    </source>
</reference>
<sequence length="184" mass="20498">MAKGFLYQPVKIDQRKHQSEVKLFNALARKYRSGATFKQIAITEFCRSAGVSRATFYRHHQTLTDIIVVQFLIVIAGFERQIDTLTQADFANSSQIVVATIYTNLELIKMVPWSGAQAQVQALLSGTAQQILMLRDHPKATQNFVSGFLGAAILNFALQIATVQEPITKATALKLYQQLLPNSL</sequence>
<comment type="caution">
    <text evidence="1">The sequence shown here is derived from an EMBL/GenBank/DDBJ whole genome shotgun (WGS) entry which is preliminary data.</text>
</comment>
<proteinExistence type="predicted"/>
<gene>
    <name evidence="1" type="ORF">ACFQGP_14750</name>
</gene>
<organism evidence="1 2">
    <name type="scientific">Loigolactobacillus jiayinensis</name>
    <dbReference type="NCBI Taxonomy" id="2486016"/>
    <lineage>
        <taxon>Bacteria</taxon>
        <taxon>Bacillati</taxon>
        <taxon>Bacillota</taxon>
        <taxon>Bacilli</taxon>
        <taxon>Lactobacillales</taxon>
        <taxon>Lactobacillaceae</taxon>
        <taxon>Loigolactobacillus</taxon>
    </lineage>
</organism>
<dbReference type="SUPFAM" id="SSF46689">
    <property type="entry name" value="Homeodomain-like"/>
    <property type="match status" value="1"/>
</dbReference>
<dbReference type="InterPro" id="IPR009057">
    <property type="entry name" value="Homeodomain-like_sf"/>
</dbReference>
<dbReference type="RefSeq" id="WP_125551725.1">
    <property type="nucleotide sequence ID" value="NZ_JBHSSL010000118.1"/>
</dbReference>
<dbReference type="Proteomes" id="UP001596289">
    <property type="component" value="Unassembled WGS sequence"/>
</dbReference>
<accession>A0ABW1RGF3</accession>
<evidence type="ECO:0008006" key="3">
    <source>
        <dbReference type="Google" id="ProtNLM"/>
    </source>
</evidence>
<protein>
    <recommendedName>
        <fullName evidence="3">TetR/AcrR family transcriptional regulator</fullName>
    </recommendedName>
</protein>
<keyword evidence="2" id="KW-1185">Reference proteome</keyword>
<evidence type="ECO:0000313" key="1">
    <source>
        <dbReference type="EMBL" id="MFC6171818.1"/>
    </source>
</evidence>
<name>A0ABW1RGF3_9LACO</name>
<evidence type="ECO:0000313" key="2">
    <source>
        <dbReference type="Proteomes" id="UP001596289"/>
    </source>
</evidence>
<dbReference type="Gene3D" id="1.10.357.10">
    <property type="entry name" value="Tetracycline Repressor, domain 2"/>
    <property type="match status" value="1"/>
</dbReference>